<dbReference type="RefSeq" id="WP_038532127.1">
    <property type="nucleotide sequence ID" value="NZ_HG315671.1"/>
</dbReference>
<keyword evidence="6" id="KW-1185">Reference proteome</keyword>
<dbReference type="STRING" id="1347342.BN863_30980"/>
<organism evidence="5 6">
    <name type="scientific">Formosa agariphila (strain DSM 15362 / KCTC 12365 / LMG 23005 / KMM 3901 / M-2Alg 35-1)</name>
    <dbReference type="NCBI Taxonomy" id="1347342"/>
    <lineage>
        <taxon>Bacteria</taxon>
        <taxon>Pseudomonadati</taxon>
        <taxon>Bacteroidota</taxon>
        <taxon>Flavobacteriia</taxon>
        <taxon>Flavobacteriales</taxon>
        <taxon>Flavobacteriaceae</taxon>
        <taxon>Formosa</taxon>
    </lineage>
</organism>
<evidence type="ECO:0000256" key="2">
    <source>
        <dbReference type="ARBA" id="ARBA00023125"/>
    </source>
</evidence>
<dbReference type="InterPro" id="IPR011051">
    <property type="entry name" value="RmlC_Cupin_sf"/>
</dbReference>
<reference evidence="5 6" key="1">
    <citation type="journal article" date="2013" name="Appl. Environ. Microbiol.">
        <title>The genome of the alga-associated marine flavobacterium Formosa agariphila KMM 3901T reveals a broad potential for degradation of algal polysaccharides.</title>
        <authorList>
            <person name="Mann A.J."/>
            <person name="Hahnke R.L."/>
            <person name="Huang S."/>
            <person name="Werner J."/>
            <person name="Xing P."/>
            <person name="Barbeyron T."/>
            <person name="Huettel B."/>
            <person name="Stueber K."/>
            <person name="Reinhardt R."/>
            <person name="Harder J."/>
            <person name="Gloeckner F.O."/>
            <person name="Amann R.I."/>
            <person name="Teeling H."/>
        </authorList>
    </citation>
    <scope>NUCLEOTIDE SEQUENCE [LARGE SCALE GENOMIC DNA]</scope>
    <source>
        <strain evidence="6">DSM 15362 / KCTC 12365 / LMG 23005 / KMM 3901</strain>
    </source>
</reference>
<dbReference type="OrthoDB" id="1410704at2"/>
<dbReference type="HOGENOM" id="CLU_000445_88_3_10"/>
<evidence type="ECO:0000313" key="6">
    <source>
        <dbReference type="Proteomes" id="UP000016160"/>
    </source>
</evidence>
<gene>
    <name evidence="5" type="ORF">BN863_30980</name>
</gene>
<dbReference type="PRINTS" id="PR00032">
    <property type="entry name" value="HTHARAC"/>
</dbReference>
<evidence type="ECO:0000313" key="5">
    <source>
        <dbReference type="EMBL" id="CDF80810.1"/>
    </source>
</evidence>
<dbReference type="PANTHER" id="PTHR43280">
    <property type="entry name" value="ARAC-FAMILY TRANSCRIPTIONAL REGULATOR"/>
    <property type="match status" value="1"/>
</dbReference>
<dbReference type="PATRIC" id="fig|1347342.6.peg.3118"/>
<evidence type="ECO:0000256" key="3">
    <source>
        <dbReference type="ARBA" id="ARBA00023163"/>
    </source>
</evidence>
<feature type="domain" description="HTH araC/xylS-type" evidence="4">
    <location>
        <begin position="184"/>
        <end position="282"/>
    </location>
</feature>
<evidence type="ECO:0000259" key="4">
    <source>
        <dbReference type="PROSITE" id="PS01124"/>
    </source>
</evidence>
<dbReference type="InterPro" id="IPR018062">
    <property type="entry name" value="HTH_AraC-typ_CS"/>
</dbReference>
<dbReference type="Pfam" id="PF12833">
    <property type="entry name" value="HTH_18"/>
    <property type="match status" value="1"/>
</dbReference>
<dbReference type="EMBL" id="HG315671">
    <property type="protein sequence ID" value="CDF80810.1"/>
    <property type="molecule type" value="Genomic_DNA"/>
</dbReference>
<name>T2KQ20_FORAG</name>
<evidence type="ECO:0000256" key="1">
    <source>
        <dbReference type="ARBA" id="ARBA00023015"/>
    </source>
</evidence>
<dbReference type="Proteomes" id="UP000016160">
    <property type="component" value="Chromosome"/>
</dbReference>
<keyword evidence="2" id="KW-0238">DNA-binding</keyword>
<accession>T2KQ20</accession>
<dbReference type="PROSITE" id="PS01124">
    <property type="entry name" value="HTH_ARAC_FAMILY_2"/>
    <property type="match status" value="1"/>
</dbReference>
<keyword evidence="1" id="KW-0805">Transcription regulation</keyword>
<dbReference type="SMART" id="SM00342">
    <property type="entry name" value="HTH_ARAC"/>
    <property type="match status" value="1"/>
</dbReference>
<proteinExistence type="predicted"/>
<sequence>MEIHREITPLKENDCFLVFDRKRKEFSFPIHFHPEYEINFIKNATGGKRIIGDHISEINEYELVMVGPNIYHGWENFKNDKSQTLHEITIQFPRDIFDSKLLSKNILTPIKELFRNSNQGILFSKETAIKLEDKLNSLSKKSGFDNFLNFQSILYALSIAKNKRLLTNISFEEQYDFHNSERIEKVYKYVKANYNSKIKVEDAASLVNMTVISFSRLIKQRTGKTFIEFLNELRLGYATRKLIETNDSVTDICFSCGFNNLSNFNRIFKKKQNCTPSEFRINFKGIKNIF</sequence>
<dbReference type="InterPro" id="IPR020449">
    <property type="entry name" value="Tscrpt_reg_AraC-type_HTH"/>
</dbReference>
<dbReference type="Gene3D" id="1.10.10.60">
    <property type="entry name" value="Homeodomain-like"/>
    <property type="match status" value="2"/>
</dbReference>
<dbReference type="PANTHER" id="PTHR43280:SF27">
    <property type="entry name" value="TRANSCRIPTIONAL REGULATOR MTLR"/>
    <property type="match status" value="1"/>
</dbReference>
<dbReference type="SUPFAM" id="SSF46689">
    <property type="entry name" value="Homeodomain-like"/>
    <property type="match status" value="2"/>
</dbReference>
<dbReference type="AlphaFoldDB" id="T2KQ20"/>
<dbReference type="SUPFAM" id="SSF51182">
    <property type="entry name" value="RmlC-like cupins"/>
    <property type="match status" value="1"/>
</dbReference>
<dbReference type="eggNOG" id="COG4977">
    <property type="taxonomic scope" value="Bacteria"/>
</dbReference>
<dbReference type="GO" id="GO:0003700">
    <property type="term" value="F:DNA-binding transcription factor activity"/>
    <property type="evidence" value="ECO:0007669"/>
    <property type="project" value="InterPro"/>
</dbReference>
<keyword evidence="3" id="KW-0804">Transcription</keyword>
<protein>
    <submittedName>
        <fullName evidence="5">Transcriptional regulator, AraC family</fullName>
    </submittedName>
</protein>
<dbReference type="GO" id="GO:0043565">
    <property type="term" value="F:sequence-specific DNA binding"/>
    <property type="evidence" value="ECO:0007669"/>
    <property type="project" value="InterPro"/>
</dbReference>
<dbReference type="InterPro" id="IPR018060">
    <property type="entry name" value="HTH_AraC"/>
</dbReference>
<dbReference type="PROSITE" id="PS00041">
    <property type="entry name" value="HTH_ARAC_FAMILY_1"/>
    <property type="match status" value="1"/>
</dbReference>
<dbReference type="InterPro" id="IPR009057">
    <property type="entry name" value="Homeodomain-like_sf"/>
</dbReference>